<dbReference type="Gene3D" id="2.60.120.330">
    <property type="entry name" value="B-lactam Antibiotic, Isopenicillin N Synthase, Chain"/>
    <property type="match status" value="1"/>
</dbReference>
<evidence type="ECO:0000256" key="1">
    <source>
        <dbReference type="ARBA" id="ARBA00022723"/>
    </source>
</evidence>
<dbReference type="SUPFAM" id="SSF51197">
    <property type="entry name" value="Clavaminate synthase-like"/>
    <property type="match status" value="1"/>
</dbReference>
<proteinExistence type="predicted"/>
<dbReference type="Gramene" id="KCW63325">
    <property type="protein sequence ID" value="KCW63325"/>
    <property type="gene ID" value="EUGRSUZ_G00956"/>
</dbReference>
<dbReference type="GO" id="GO:0046872">
    <property type="term" value="F:metal ion binding"/>
    <property type="evidence" value="ECO:0007669"/>
    <property type="project" value="UniProtKB-KW"/>
</dbReference>
<accession>A0A059BCC8</accession>
<evidence type="ECO:0000256" key="2">
    <source>
        <dbReference type="ARBA" id="ARBA00023004"/>
    </source>
</evidence>
<dbReference type="STRING" id="71139.A0A059BCC8"/>
<name>A0A059BCC8_EUCGR</name>
<keyword evidence="1" id="KW-0479">Metal-binding</keyword>
<dbReference type="InterPro" id="IPR026992">
    <property type="entry name" value="DIOX_N"/>
</dbReference>
<dbReference type="Pfam" id="PF14226">
    <property type="entry name" value="DIOX_N"/>
    <property type="match status" value="1"/>
</dbReference>
<evidence type="ECO:0000313" key="4">
    <source>
        <dbReference type="EMBL" id="KCW63325.1"/>
    </source>
</evidence>
<reference evidence="4" key="1">
    <citation type="submission" date="2013-07" db="EMBL/GenBank/DDBJ databases">
        <title>The genome of Eucalyptus grandis.</title>
        <authorList>
            <person name="Schmutz J."/>
            <person name="Hayes R."/>
            <person name="Myburg A."/>
            <person name="Tuskan G."/>
            <person name="Grattapaglia D."/>
            <person name="Rokhsar D.S."/>
        </authorList>
    </citation>
    <scope>NUCLEOTIDE SEQUENCE</scope>
    <source>
        <tissue evidence="4">Leaf extractions</tissue>
    </source>
</reference>
<sequence>MVINHGMPESQMKATVDAFMRFFDLTDEEKSDFQGKNLLNPIICGTSINTSVDKVLFWRDYLKVKVHPEFHCPTKPEGLRGDHKFNTAGESSAVNAVDLIILRVIMEEIKF</sequence>
<dbReference type="InterPro" id="IPR027443">
    <property type="entry name" value="IPNS-like_sf"/>
</dbReference>
<organism evidence="4">
    <name type="scientific">Eucalyptus grandis</name>
    <name type="common">Flooded gum</name>
    <dbReference type="NCBI Taxonomy" id="71139"/>
    <lineage>
        <taxon>Eukaryota</taxon>
        <taxon>Viridiplantae</taxon>
        <taxon>Streptophyta</taxon>
        <taxon>Embryophyta</taxon>
        <taxon>Tracheophyta</taxon>
        <taxon>Spermatophyta</taxon>
        <taxon>Magnoliopsida</taxon>
        <taxon>eudicotyledons</taxon>
        <taxon>Gunneridae</taxon>
        <taxon>Pentapetalae</taxon>
        <taxon>rosids</taxon>
        <taxon>malvids</taxon>
        <taxon>Myrtales</taxon>
        <taxon>Myrtaceae</taxon>
        <taxon>Myrtoideae</taxon>
        <taxon>Eucalypteae</taxon>
        <taxon>Eucalyptus</taxon>
    </lineage>
</organism>
<dbReference type="InParanoid" id="A0A059BCC8"/>
<dbReference type="AlphaFoldDB" id="A0A059BCC8"/>
<feature type="domain" description="Non-haem dioxygenase N-terminal" evidence="3">
    <location>
        <begin position="1"/>
        <end position="71"/>
    </location>
</feature>
<protein>
    <recommendedName>
        <fullName evidence="3">Non-haem dioxygenase N-terminal domain-containing protein</fullName>
    </recommendedName>
</protein>
<keyword evidence="2" id="KW-0408">Iron</keyword>
<gene>
    <name evidence="4" type="ORF">EUGRSUZ_G00956</name>
</gene>
<evidence type="ECO:0000259" key="3">
    <source>
        <dbReference type="Pfam" id="PF14226"/>
    </source>
</evidence>
<dbReference type="EMBL" id="KK198759">
    <property type="protein sequence ID" value="KCW63325.1"/>
    <property type="molecule type" value="Genomic_DNA"/>
</dbReference>